<evidence type="ECO:0000313" key="10">
    <source>
        <dbReference type="EMBL" id="KAF7851159.1"/>
    </source>
</evidence>
<name>A0A8T0CY61_CORYI</name>
<evidence type="ECO:0000256" key="6">
    <source>
        <dbReference type="PROSITE-ProRule" id="PRU00110"/>
    </source>
</evidence>
<dbReference type="Gramene" id="rna-gnl|WGS:JABURB|Cocit.L4420.1">
    <property type="protein sequence ID" value="cds-KAF7851159.1"/>
    <property type="gene ID" value="gene-BT93_L4420"/>
</dbReference>
<comment type="function">
    <text evidence="7">Functions as a two-component phosphorelay mediators between cytokinin sensor histidine kinases and response regulators (B-type ARRs). Plays an important role in propagating cytokinin signal transduction.</text>
</comment>
<protein>
    <recommendedName>
        <fullName evidence="7">Histidine-containing phosphotransfer protein</fullName>
    </recommendedName>
</protein>
<dbReference type="EMBL" id="MU089560">
    <property type="protein sequence ID" value="KAF7851159.1"/>
    <property type="molecule type" value="Genomic_DNA"/>
</dbReference>
<dbReference type="InterPro" id="IPR045871">
    <property type="entry name" value="AHP1-5/YPD1"/>
</dbReference>
<dbReference type="GO" id="GO:0009736">
    <property type="term" value="P:cytokinin-activated signaling pathway"/>
    <property type="evidence" value="ECO:0007669"/>
    <property type="project" value="UniProtKB-KW"/>
</dbReference>
<reference evidence="10" key="1">
    <citation type="submission" date="2020-05" db="EMBL/GenBank/DDBJ databases">
        <title>WGS assembly of Corymbia citriodora subspecies variegata.</title>
        <authorList>
            <person name="Barry K."/>
            <person name="Hundley H."/>
            <person name="Shu S."/>
            <person name="Jenkins J."/>
            <person name="Grimwood J."/>
            <person name="Baten A."/>
        </authorList>
    </citation>
    <scope>NUCLEOTIDE SEQUENCE</scope>
    <source>
        <strain evidence="10">CV2-018</strain>
    </source>
</reference>
<evidence type="ECO:0000256" key="3">
    <source>
        <dbReference type="ARBA" id="ARBA00022990"/>
    </source>
</evidence>
<dbReference type="PANTHER" id="PTHR28242:SF41">
    <property type="entry name" value="HISTIDINE CONTAINING PHOSPHOTRANSFER PROTEIN"/>
    <property type="match status" value="1"/>
</dbReference>
<dbReference type="SUPFAM" id="SSF47226">
    <property type="entry name" value="Histidine-containing phosphotransfer domain, HPT domain"/>
    <property type="match status" value="1"/>
</dbReference>
<dbReference type="Gene3D" id="1.20.120.160">
    <property type="entry name" value="HPT domain"/>
    <property type="match status" value="1"/>
</dbReference>
<feature type="coiled-coil region" evidence="8">
    <location>
        <begin position="131"/>
        <end position="168"/>
    </location>
</feature>
<sequence>MELKSTYTLHLNYPLSSLSYQEMANGDLREQLTTLRRSLLDEELLDEQFIQLEELEVEGNPNFVEEVFTLYFRDSTKTLESVGQMLEKTPVEFDKVDRALHMLKGNSASVGASKVVNEVNRMRDLIEENHVESCNATYEQLKKEHDVLKEKMEAYLQLLKEAEAAEKACQGDDEDPVSDVENS</sequence>
<evidence type="ECO:0000256" key="8">
    <source>
        <dbReference type="SAM" id="Coils"/>
    </source>
</evidence>
<gene>
    <name evidence="10" type="ORF">BT93_L4420</name>
</gene>
<dbReference type="GO" id="GO:0009927">
    <property type="term" value="F:histidine phosphotransfer kinase activity"/>
    <property type="evidence" value="ECO:0007669"/>
    <property type="project" value="UniProtKB-UniRule"/>
</dbReference>
<keyword evidence="3" id="KW-0007">Acetylation</keyword>
<dbReference type="GO" id="GO:0043424">
    <property type="term" value="F:protein histidine kinase binding"/>
    <property type="evidence" value="ECO:0007669"/>
    <property type="project" value="UniProtKB-UniRule"/>
</dbReference>
<comment type="caution">
    <text evidence="10">The sequence shown here is derived from an EMBL/GenBank/DDBJ whole genome shotgun (WGS) entry which is preliminary data.</text>
</comment>
<dbReference type="InterPro" id="IPR008207">
    <property type="entry name" value="Sig_transdc_His_kin_Hpt_dom"/>
</dbReference>
<dbReference type="InterPro" id="IPR036641">
    <property type="entry name" value="HPT_dom_sf"/>
</dbReference>
<evidence type="ECO:0000259" key="9">
    <source>
        <dbReference type="PROSITE" id="PS50894"/>
    </source>
</evidence>
<accession>A0A8T0CY61</accession>
<keyword evidence="11" id="KW-1185">Reference proteome</keyword>
<proteinExistence type="predicted"/>
<feature type="modified residue" description="Phosphohistidine" evidence="6">
    <location>
        <position position="101"/>
    </location>
</feature>
<evidence type="ECO:0000256" key="1">
    <source>
        <dbReference type="ARBA" id="ARBA00022490"/>
    </source>
</evidence>
<keyword evidence="5" id="KW-0539">Nucleus</keyword>
<evidence type="ECO:0000256" key="7">
    <source>
        <dbReference type="RuleBase" id="RU369004"/>
    </source>
</evidence>
<evidence type="ECO:0000256" key="2">
    <source>
        <dbReference type="ARBA" id="ARBA00022864"/>
    </source>
</evidence>
<keyword evidence="4 7" id="KW-0902">Two-component regulatory system</keyword>
<dbReference type="Pfam" id="PF01627">
    <property type="entry name" value="Hpt"/>
    <property type="match status" value="1"/>
</dbReference>
<dbReference type="AlphaFoldDB" id="A0A8T0CY61"/>
<evidence type="ECO:0000256" key="4">
    <source>
        <dbReference type="ARBA" id="ARBA00023012"/>
    </source>
</evidence>
<organism evidence="10 11">
    <name type="scientific">Corymbia citriodora subsp. variegata</name>
    <dbReference type="NCBI Taxonomy" id="360336"/>
    <lineage>
        <taxon>Eukaryota</taxon>
        <taxon>Viridiplantae</taxon>
        <taxon>Streptophyta</taxon>
        <taxon>Embryophyta</taxon>
        <taxon>Tracheophyta</taxon>
        <taxon>Spermatophyta</taxon>
        <taxon>Magnoliopsida</taxon>
        <taxon>eudicotyledons</taxon>
        <taxon>Gunneridae</taxon>
        <taxon>Pentapetalae</taxon>
        <taxon>rosids</taxon>
        <taxon>malvids</taxon>
        <taxon>Myrtales</taxon>
        <taxon>Myrtaceae</taxon>
        <taxon>Myrtoideae</taxon>
        <taxon>Eucalypteae</taxon>
        <taxon>Corymbia</taxon>
    </lineage>
</organism>
<dbReference type="GO" id="GO:0005634">
    <property type="term" value="C:nucleus"/>
    <property type="evidence" value="ECO:0007669"/>
    <property type="project" value="UniProtKB-SubCell"/>
</dbReference>
<keyword evidence="6" id="KW-0597">Phosphoprotein</keyword>
<comment type="domain">
    <text evidence="7">Histidine-containing phosphotransfer domain (HPt) contains an active histidine that mediates the phosphotransfer.</text>
</comment>
<dbReference type="FunFam" id="1.20.120.160:FF:000001">
    <property type="entry name" value="Histidine-containing phosphotransfer protein 1"/>
    <property type="match status" value="1"/>
</dbReference>
<keyword evidence="8" id="KW-0175">Coiled coil</keyword>
<evidence type="ECO:0000256" key="5">
    <source>
        <dbReference type="ARBA" id="ARBA00023242"/>
    </source>
</evidence>
<dbReference type="PROSITE" id="PS50894">
    <property type="entry name" value="HPT"/>
    <property type="match status" value="1"/>
</dbReference>
<dbReference type="PANTHER" id="PTHR28242">
    <property type="entry name" value="PHOSPHORELAY INTERMEDIATE PROTEIN YPD1"/>
    <property type="match status" value="1"/>
</dbReference>
<dbReference type="OrthoDB" id="1673781at2759"/>
<keyword evidence="1" id="KW-0963">Cytoplasm</keyword>
<feature type="domain" description="HPt" evidence="9">
    <location>
        <begin position="60"/>
        <end position="155"/>
    </location>
</feature>
<dbReference type="GO" id="GO:0005829">
    <property type="term" value="C:cytosol"/>
    <property type="evidence" value="ECO:0007669"/>
    <property type="project" value="UniProtKB-SubCell"/>
</dbReference>
<comment type="subcellular location">
    <subcellularLocation>
        <location evidence="7">Cytoplasm</location>
        <location evidence="7">Cytosol</location>
    </subcellularLocation>
    <subcellularLocation>
        <location evidence="7">Nucleus</location>
    </subcellularLocation>
</comment>
<dbReference type="GO" id="GO:0000160">
    <property type="term" value="P:phosphorelay signal transduction system"/>
    <property type="evidence" value="ECO:0007669"/>
    <property type="project" value="UniProtKB-UniRule"/>
</dbReference>
<dbReference type="Proteomes" id="UP000806378">
    <property type="component" value="Unassembled WGS sequence"/>
</dbReference>
<keyword evidence="2 7" id="KW-0932">Cytokinin signaling pathway</keyword>
<evidence type="ECO:0000313" key="11">
    <source>
        <dbReference type="Proteomes" id="UP000806378"/>
    </source>
</evidence>